<dbReference type="InterPro" id="IPR027417">
    <property type="entry name" value="P-loop_NTPase"/>
</dbReference>
<comment type="similarity">
    <text evidence="1">Belongs to the disease resistance NB-LRR family.</text>
</comment>
<dbReference type="InterPro" id="IPR032675">
    <property type="entry name" value="LRR_dom_sf"/>
</dbReference>
<organism evidence="11">
    <name type="scientific">Oryza meridionalis</name>
    <dbReference type="NCBI Taxonomy" id="40149"/>
    <lineage>
        <taxon>Eukaryota</taxon>
        <taxon>Viridiplantae</taxon>
        <taxon>Streptophyta</taxon>
        <taxon>Embryophyta</taxon>
        <taxon>Tracheophyta</taxon>
        <taxon>Spermatophyta</taxon>
        <taxon>Magnoliopsida</taxon>
        <taxon>Liliopsida</taxon>
        <taxon>Poales</taxon>
        <taxon>Poaceae</taxon>
        <taxon>BOP clade</taxon>
        <taxon>Oryzoideae</taxon>
        <taxon>Oryzeae</taxon>
        <taxon>Oryzinae</taxon>
        <taxon>Oryza</taxon>
    </lineage>
</organism>
<dbReference type="Pfam" id="PF18052">
    <property type="entry name" value="Rx_N"/>
    <property type="match status" value="1"/>
</dbReference>
<evidence type="ECO:0000313" key="12">
    <source>
        <dbReference type="Proteomes" id="UP000008021"/>
    </source>
</evidence>
<reference evidence="11" key="1">
    <citation type="submission" date="2015-04" db="UniProtKB">
        <authorList>
            <consortium name="EnsemblPlants"/>
        </authorList>
    </citation>
    <scope>IDENTIFICATION</scope>
</reference>
<dbReference type="GO" id="GO:0005524">
    <property type="term" value="F:ATP binding"/>
    <property type="evidence" value="ECO:0007669"/>
    <property type="project" value="UniProtKB-KW"/>
</dbReference>
<dbReference type="GO" id="GO:0006952">
    <property type="term" value="P:defense response"/>
    <property type="evidence" value="ECO:0007669"/>
    <property type="project" value="UniProtKB-KW"/>
</dbReference>
<dbReference type="InterPro" id="IPR001611">
    <property type="entry name" value="Leu-rich_rpt"/>
</dbReference>
<dbReference type="Gene3D" id="3.80.10.10">
    <property type="entry name" value="Ribonuclease Inhibitor"/>
    <property type="match status" value="1"/>
</dbReference>
<dbReference type="PRINTS" id="PR00364">
    <property type="entry name" value="DISEASERSIST"/>
</dbReference>
<dbReference type="InterPro" id="IPR042197">
    <property type="entry name" value="Apaf_helical"/>
</dbReference>
<dbReference type="Pfam" id="PF00931">
    <property type="entry name" value="NB-ARC"/>
    <property type="match status" value="1"/>
</dbReference>
<feature type="compositionally biased region" description="Basic and acidic residues" evidence="7">
    <location>
        <begin position="955"/>
        <end position="964"/>
    </location>
</feature>
<evidence type="ECO:0000256" key="3">
    <source>
        <dbReference type="ARBA" id="ARBA00022737"/>
    </source>
</evidence>
<feature type="compositionally biased region" description="Basic residues" evidence="7">
    <location>
        <begin position="985"/>
        <end position="1015"/>
    </location>
</feature>
<dbReference type="InterPro" id="IPR056789">
    <property type="entry name" value="LRR_R13L1-DRL21"/>
</dbReference>
<feature type="region of interest" description="Disordered" evidence="7">
    <location>
        <begin position="955"/>
        <end position="1015"/>
    </location>
</feature>
<dbReference type="Pfam" id="PF25019">
    <property type="entry name" value="LRR_R13L1-DRL21"/>
    <property type="match status" value="1"/>
</dbReference>
<dbReference type="Proteomes" id="UP000008021">
    <property type="component" value="Chromosome 7"/>
</dbReference>
<name>A0A0E0EC71_9ORYZ</name>
<dbReference type="PANTHER" id="PTHR36766:SF70">
    <property type="entry name" value="DISEASE RESISTANCE PROTEIN RGA4"/>
    <property type="match status" value="1"/>
</dbReference>
<evidence type="ECO:0000313" key="11">
    <source>
        <dbReference type="EnsemblPlants" id="OMERI07G13350.1"/>
    </source>
</evidence>
<evidence type="ECO:0000256" key="7">
    <source>
        <dbReference type="SAM" id="MobiDB-lite"/>
    </source>
</evidence>
<evidence type="ECO:0000256" key="2">
    <source>
        <dbReference type="ARBA" id="ARBA00022614"/>
    </source>
</evidence>
<dbReference type="Gene3D" id="1.20.5.4130">
    <property type="match status" value="1"/>
</dbReference>
<accession>A0A0E0EC71</accession>
<dbReference type="InterPro" id="IPR036388">
    <property type="entry name" value="WH-like_DNA-bd_sf"/>
</dbReference>
<evidence type="ECO:0000259" key="9">
    <source>
        <dbReference type="Pfam" id="PF18052"/>
    </source>
</evidence>
<dbReference type="EnsemblPlants" id="OMERI07G13350.1">
    <property type="protein sequence ID" value="OMERI07G13350.1"/>
    <property type="gene ID" value="OMERI07G13350"/>
</dbReference>
<feature type="domain" description="R13L1/DRL21-like LRR repeat region" evidence="10">
    <location>
        <begin position="695"/>
        <end position="822"/>
    </location>
</feature>
<evidence type="ECO:0008006" key="13">
    <source>
        <dbReference type="Google" id="ProtNLM"/>
    </source>
</evidence>
<dbReference type="Pfam" id="PF00560">
    <property type="entry name" value="LRR_1"/>
    <property type="match status" value="1"/>
</dbReference>
<dbReference type="Gene3D" id="3.40.50.300">
    <property type="entry name" value="P-loop containing nucleotide triphosphate hydrolases"/>
    <property type="match status" value="1"/>
</dbReference>
<dbReference type="SUPFAM" id="SSF52540">
    <property type="entry name" value="P-loop containing nucleoside triphosphate hydrolases"/>
    <property type="match status" value="1"/>
</dbReference>
<keyword evidence="4" id="KW-0547">Nucleotide-binding</keyword>
<keyword evidence="6" id="KW-0067">ATP-binding</keyword>
<feature type="domain" description="Disease resistance N-terminal" evidence="9">
    <location>
        <begin position="17"/>
        <end position="102"/>
    </location>
</feature>
<dbReference type="Gene3D" id="1.10.8.430">
    <property type="entry name" value="Helical domain of apoptotic protease-activating factors"/>
    <property type="match status" value="1"/>
</dbReference>
<proteinExistence type="inferred from homology"/>
<dbReference type="AlphaFoldDB" id="A0A0E0EC71"/>
<dbReference type="Gramene" id="OMERI07G13350.1">
    <property type="protein sequence ID" value="OMERI07G13350.1"/>
    <property type="gene ID" value="OMERI07G13350"/>
</dbReference>
<dbReference type="STRING" id="40149.A0A0E0EC71"/>
<keyword evidence="5" id="KW-0611">Plant defense</keyword>
<keyword evidence="3" id="KW-0677">Repeat</keyword>
<dbReference type="HOGENOM" id="CLU_000837_8_8_1"/>
<dbReference type="InterPro" id="IPR002182">
    <property type="entry name" value="NB-ARC"/>
</dbReference>
<protein>
    <recommendedName>
        <fullName evidence="13">NB-ARC domain-containing protein</fullName>
    </recommendedName>
</protein>
<dbReference type="SUPFAM" id="SSF52058">
    <property type="entry name" value="L domain-like"/>
    <property type="match status" value="1"/>
</dbReference>
<evidence type="ECO:0000259" key="8">
    <source>
        <dbReference type="Pfam" id="PF00931"/>
    </source>
</evidence>
<evidence type="ECO:0000259" key="10">
    <source>
        <dbReference type="Pfam" id="PF25019"/>
    </source>
</evidence>
<evidence type="ECO:0000256" key="4">
    <source>
        <dbReference type="ARBA" id="ARBA00022741"/>
    </source>
</evidence>
<dbReference type="InterPro" id="IPR041118">
    <property type="entry name" value="Rx_N"/>
</dbReference>
<feature type="domain" description="NB-ARC" evidence="8">
    <location>
        <begin position="203"/>
        <end position="330"/>
    </location>
</feature>
<keyword evidence="2" id="KW-0433">Leucine-rich repeat</keyword>
<evidence type="ECO:0000256" key="5">
    <source>
        <dbReference type="ARBA" id="ARBA00022821"/>
    </source>
</evidence>
<keyword evidence="12" id="KW-1185">Reference proteome</keyword>
<sequence>MVGGGLTIGGWFAGAVIANFVGKARSILEERHELHGDVADMVFNVEASLVHLQAVLDVAERRPVVDDTFTGWLELIKKIASEAEELLDDFEIKRIQKSQQNKVSGFLAYMMKNLGFVDDDIYRLKTLLARLDKIASKSGNFFDLLKLNDSKEDMVGFLPEIQVVFHGREKEKDQLMSIIFPNEAQAEHFPASRMQEETRGTATVKVVCIVGEAGVGKTALAQVIYNHPNVKKAFNQRGWVSLSQRSDSEDFIKKIFCSFAAEQHPFDSEMGLETLQASSEHDLSRTIQNKRFFLVLDNAKDNLQREWKTVRAKLTGAAAGSIVLVTTRSEVTHAIPGGIVITLDKIPTSVLSMILKHHAFGLTRKDSLESIGDKIAGKLHGLPLSAEVIGRLLRTKLDEDHWRNVCESNWWNDYEDLVITNPALPSVTIALEFLRNDLKKCLGYCSMFPSSYLFDKRKMTQMWVCNSMQQHQESAYEITDIRWLDELLNRSLIQSTVWKGKYTVNEMIKKVVASINQTGCYTIDDLHSPRQNLSNIIHMAVDKYDFEVSLDLRKQSKVRSILFFDGQRTTMLNTALNSILPVSSSLRVLDLSCIETKMERPPDVISTCSHLRYLDLSFTGITMFPDSFCKLLLLQVLGMRGCRFTELPRDMNKLVNLRYLYAEACTLSLIHSIGQLSKLQYLEEFAVSEKEGYRITELKDLNYLGGHLCITNLEKVACVNEVCDARHAELSKKMYLQKLALKWNSQPATLDGCTETVSHLKPNGQLKDLEIHCYMGVKFPGWIADDQHFTTLRYIKFSGCKKLVELPPLGNRSHLAVLILQGLEQIKDIGKEFYGSYDRVFPSLEELTFRDMENWRRIPRTGRIVRTEEAEEENMTCLKVHDCLAIMIDLPNHLLASTEFLRQLVVYEECKKGFKAIDYPLGFIFTPTSSGPHLTHPKEANKAKSGVREKCAFRRASGEHHSPGQRDGPQKQPAEERRGSSPASPRHRLPRERRHGSGARRGRGRAARAIGLRRRVLTRDSGEGVRLAASRTSGKMQNFYFIFLF</sequence>
<reference evidence="11" key="2">
    <citation type="submission" date="2018-05" db="EMBL/GenBank/DDBJ databases">
        <title>OmerRS3 (Oryza meridionalis Reference Sequence Version 3).</title>
        <authorList>
            <person name="Zhang J."/>
            <person name="Kudrna D."/>
            <person name="Lee S."/>
            <person name="Talag J."/>
            <person name="Welchert J."/>
            <person name="Wing R.A."/>
        </authorList>
    </citation>
    <scope>NUCLEOTIDE SEQUENCE [LARGE SCALE GENOMIC DNA]</scope>
    <source>
        <strain evidence="11">cv. OR44</strain>
    </source>
</reference>
<dbReference type="GO" id="GO:0043531">
    <property type="term" value="F:ADP binding"/>
    <property type="evidence" value="ECO:0007669"/>
    <property type="project" value="InterPro"/>
</dbReference>
<dbReference type="PANTHER" id="PTHR36766">
    <property type="entry name" value="PLANT BROAD-SPECTRUM MILDEW RESISTANCE PROTEIN RPW8"/>
    <property type="match status" value="1"/>
</dbReference>
<dbReference type="GO" id="GO:0051707">
    <property type="term" value="P:response to other organism"/>
    <property type="evidence" value="ECO:0007669"/>
    <property type="project" value="UniProtKB-ARBA"/>
</dbReference>
<dbReference type="eggNOG" id="KOG4658">
    <property type="taxonomic scope" value="Eukaryota"/>
</dbReference>
<evidence type="ECO:0000256" key="6">
    <source>
        <dbReference type="ARBA" id="ARBA00022840"/>
    </source>
</evidence>
<evidence type="ECO:0000256" key="1">
    <source>
        <dbReference type="ARBA" id="ARBA00008894"/>
    </source>
</evidence>
<dbReference type="Gene3D" id="1.10.10.10">
    <property type="entry name" value="Winged helix-like DNA-binding domain superfamily/Winged helix DNA-binding domain"/>
    <property type="match status" value="1"/>
</dbReference>